<organism evidence="1 2">
    <name type="scientific">Trifolium medium</name>
    <dbReference type="NCBI Taxonomy" id="97028"/>
    <lineage>
        <taxon>Eukaryota</taxon>
        <taxon>Viridiplantae</taxon>
        <taxon>Streptophyta</taxon>
        <taxon>Embryophyta</taxon>
        <taxon>Tracheophyta</taxon>
        <taxon>Spermatophyta</taxon>
        <taxon>Magnoliopsida</taxon>
        <taxon>eudicotyledons</taxon>
        <taxon>Gunneridae</taxon>
        <taxon>Pentapetalae</taxon>
        <taxon>rosids</taxon>
        <taxon>fabids</taxon>
        <taxon>Fabales</taxon>
        <taxon>Fabaceae</taxon>
        <taxon>Papilionoideae</taxon>
        <taxon>50 kb inversion clade</taxon>
        <taxon>NPAAA clade</taxon>
        <taxon>Hologalegina</taxon>
        <taxon>IRL clade</taxon>
        <taxon>Trifolieae</taxon>
        <taxon>Trifolium</taxon>
    </lineage>
</organism>
<keyword evidence="2" id="KW-1185">Reference proteome</keyword>
<evidence type="ECO:0000313" key="1">
    <source>
        <dbReference type="EMBL" id="MCH81735.1"/>
    </source>
</evidence>
<reference evidence="1 2" key="1">
    <citation type="journal article" date="2018" name="Front. Plant Sci.">
        <title>Red Clover (Trifolium pratense) and Zigzag Clover (T. medium) - A Picture of Genomic Similarities and Differences.</title>
        <authorList>
            <person name="Dluhosova J."/>
            <person name="Istvanek J."/>
            <person name="Nedelnik J."/>
            <person name="Repkova J."/>
        </authorList>
    </citation>
    <scope>NUCLEOTIDE SEQUENCE [LARGE SCALE GENOMIC DNA]</scope>
    <source>
        <strain evidence="2">cv. 10/8</strain>
        <tissue evidence="1">Leaf</tissue>
    </source>
</reference>
<accession>A0A392M3A0</accession>
<name>A0A392M3A0_9FABA</name>
<gene>
    <name evidence="1" type="ORF">A2U01_0002527</name>
</gene>
<dbReference type="EMBL" id="LXQA010002702">
    <property type="protein sequence ID" value="MCH81735.1"/>
    <property type="molecule type" value="Genomic_DNA"/>
</dbReference>
<sequence length="75" mass="8283">MASSGIYVRKTKIAEICGGKIDFELRVRVINLWATPDRNNAAEDGAIHMIFLDDEVGLVLNTLMVSSLTFNNVLT</sequence>
<dbReference type="Proteomes" id="UP000265520">
    <property type="component" value="Unassembled WGS sequence"/>
</dbReference>
<protein>
    <recommendedName>
        <fullName evidence="3">Replication factor A protein</fullName>
    </recommendedName>
</protein>
<proteinExistence type="predicted"/>
<evidence type="ECO:0000313" key="2">
    <source>
        <dbReference type="Proteomes" id="UP000265520"/>
    </source>
</evidence>
<comment type="caution">
    <text evidence="1">The sequence shown here is derived from an EMBL/GenBank/DDBJ whole genome shotgun (WGS) entry which is preliminary data.</text>
</comment>
<evidence type="ECO:0008006" key="3">
    <source>
        <dbReference type="Google" id="ProtNLM"/>
    </source>
</evidence>
<dbReference type="AlphaFoldDB" id="A0A392M3A0"/>